<dbReference type="PANTHER" id="PTHR34415">
    <property type="entry name" value="INTEGRASE CATALYTIC DOMAIN-CONTAINING PROTEIN"/>
    <property type="match status" value="1"/>
</dbReference>
<reference evidence="2" key="1">
    <citation type="submission" date="2022-08" db="UniProtKB">
        <authorList>
            <consortium name="EnsemblMetazoa"/>
        </authorList>
    </citation>
    <scope>IDENTIFICATION</scope>
    <source>
        <strain evidence="2">05x7-T-G4-1.051#20</strain>
    </source>
</reference>
<name>A0A8W8IKY9_MAGGI</name>
<feature type="domain" description="DUF7869" evidence="1">
    <location>
        <begin position="327"/>
        <end position="449"/>
    </location>
</feature>
<dbReference type="InterPro" id="IPR057191">
    <property type="entry name" value="DUF7869"/>
</dbReference>
<dbReference type="AlphaFoldDB" id="A0A8W8IKY9"/>
<dbReference type="Pfam" id="PF25273">
    <property type="entry name" value="DUF7869"/>
    <property type="match status" value="1"/>
</dbReference>
<proteinExistence type="predicted"/>
<keyword evidence="3" id="KW-1185">Reference proteome</keyword>
<protein>
    <recommendedName>
        <fullName evidence="1">DUF7869 domain-containing protein</fullName>
    </recommendedName>
</protein>
<dbReference type="PANTHER" id="PTHR34415:SF1">
    <property type="entry name" value="INTEGRASE CATALYTIC DOMAIN-CONTAINING PROTEIN"/>
    <property type="match status" value="1"/>
</dbReference>
<evidence type="ECO:0000259" key="1">
    <source>
        <dbReference type="Pfam" id="PF25273"/>
    </source>
</evidence>
<evidence type="ECO:0000313" key="2">
    <source>
        <dbReference type="EnsemblMetazoa" id="G14596.1:cds"/>
    </source>
</evidence>
<dbReference type="EnsemblMetazoa" id="G14596.1">
    <property type="protein sequence ID" value="G14596.1:cds"/>
    <property type="gene ID" value="G14596"/>
</dbReference>
<organism evidence="2 3">
    <name type="scientific">Magallana gigas</name>
    <name type="common">Pacific oyster</name>
    <name type="synonym">Crassostrea gigas</name>
    <dbReference type="NCBI Taxonomy" id="29159"/>
    <lineage>
        <taxon>Eukaryota</taxon>
        <taxon>Metazoa</taxon>
        <taxon>Spiralia</taxon>
        <taxon>Lophotrochozoa</taxon>
        <taxon>Mollusca</taxon>
        <taxon>Bivalvia</taxon>
        <taxon>Autobranchia</taxon>
        <taxon>Pteriomorphia</taxon>
        <taxon>Ostreida</taxon>
        <taxon>Ostreoidea</taxon>
        <taxon>Ostreidae</taxon>
        <taxon>Magallana</taxon>
    </lineage>
</organism>
<sequence length="517" mass="59530">MSEALDNLIDEFLPRHRQVTSAPSDEESDSDSDRDELIHSNLVHDDVLRERIDLFTRSNGDDYSEEIESEDDDNVSCNGNSDIQSLKEKVLTSCSCGKNCLDSVPLDDIQSSILALRELSREERDMFIMGKLSCNSNSCTQRGKERKRKRYTYFFRNKEICRGSFLFAYGVGSKYVKNIVSHMNENGCIPRTHKNKNRRSSNAFCFDDLKNAIDFIQNYAEEFGLPQLYVKNQGHPHIFLPSSGNKSSLHSTYVTSCTEANKRHVGLTTFKLLWRDCCPHIKYMTPRSDICPKCENHRANISTTAGQQEKQEHLQAFTEHLLMVEKERENKNRYVLGYLMWRTLMGLHHDIQLSMQVPYHGRCLVDAGFANIKRLYHRTDVDSLSGLVEVVRKSARSNSPVTYINDAGEHSWEWYDWKSFTSTFFTNVKGIRKMRHFRFSSLSPGKLFVKSHADDSEREITLLKSSISPEDITTGSVMPDILPPGGMTSERQRYLFRVVRPFVRDPFKDTTCPEAEE</sequence>
<evidence type="ECO:0000313" key="3">
    <source>
        <dbReference type="Proteomes" id="UP000005408"/>
    </source>
</evidence>
<accession>A0A8W8IKY9</accession>
<dbReference type="Proteomes" id="UP000005408">
    <property type="component" value="Unassembled WGS sequence"/>
</dbReference>